<dbReference type="AlphaFoldDB" id="A0A4Y2X155"/>
<reference evidence="1 2" key="1">
    <citation type="journal article" date="2019" name="Sci. Rep.">
        <title>Orb-weaving spider Araneus ventricosus genome elucidates the spidroin gene catalogue.</title>
        <authorList>
            <person name="Kono N."/>
            <person name="Nakamura H."/>
            <person name="Ohtoshi R."/>
            <person name="Moran D.A.P."/>
            <person name="Shinohara A."/>
            <person name="Yoshida Y."/>
            <person name="Fujiwara M."/>
            <person name="Mori M."/>
            <person name="Tomita M."/>
            <person name="Arakawa K."/>
        </authorList>
    </citation>
    <scope>NUCLEOTIDE SEQUENCE [LARGE SCALE GENOMIC DNA]</scope>
</reference>
<evidence type="ECO:0000313" key="2">
    <source>
        <dbReference type="Proteomes" id="UP000499080"/>
    </source>
</evidence>
<dbReference type="EMBL" id="BGPR01069141">
    <property type="protein sequence ID" value="GBO42878.1"/>
    <property type="molecule type" value="Genomic_DNA"/>
</dbReference>
<comment type="caution">
    <text evidence="1">The sequence shown here is derived from an EMBL/GenBank/DDBJ whole genome shotgun (WGS) entry which is preliminary data.</text>
</comment>
<evidence type="ECO:0000313" key="1">
    <source>
        <dbReference type="EMBL" id="GBO42878.1"/>
    </source>
</evidence>
<proteinExistence type="predicted"/>
<dbReference type="Proteomes" id="UP000499080">
    <property type="component" value="Unassembled WGS sequence"/>
</dbReference>
<accession>A0A4Y2X155</accession>
<gene>
    <name evidence="1" type="ORF">AVEN_275000_1</name>
</gene>
<sequence length="152" mass="17330">MCRYTPFHLSHYLFSSHPFKFETSGTSFTDFTHCFQRAIHRSSTVEFLEHGKVKPVVSFAGLFWYPRLGRETSLFPHVNNGKSDVSHPNRGYQNRPLKNRWKSAQMEENDGIPNSLKADWKGRVVISGPRCEASGKTIVLPSLGLRDEGRSC</sequence>
<keyword evidence="2" id="KW-1185">Reference proteome</keyword>
<organism evidence="1 2">
    <name type="scientific">Araneus ventricosus</name>
    <name type="common">Orbweaver spider</name>
    <name type="synonym">Epeira ventricosa</name>
    <dbReference type="NCBI Taxonomy" id="182803"/>
    <lineage>
        <taxon>Eukaryota</taxon>
        <taxon>Metazoa</taxon>
        <taxon>Ecdysozoa</taxon>
        <taxon>Arthropoda</taxon>
        <taxon>Chelicerata</taxon>
        <taxon>Arachnida</taxon>
        <taxon>Araneae</taxon>
        <taxon>Araneomorphae</taxon>
        <taxon>Entelegynae</taxon>
        <taxon>Araneoidea</taxon>
        <taxon>Araneidae</taxon>
        <taxon>Araneus</taxon>
    </lineage>
</organism>
<name>A0A4Y2X155_ARAVE</name>
<protein>
    <submittedName>
        <fullName evidence="1">Uncharacterized protein</fullName>
    </submittedName>
</protein>